<evidence type="ECO:0000313" key="4">
    <source>
        <dbReference type="Proteomes" id="UP000192468"/>
    </source>
</evidence>
<sequence>MKKQTMYKIYKIANGDLTKESFTEKELIERTISLSENNLIRKYLIYKELDRKEQFLDNIIKVALPFNKKDTEMEIPLEILKNGITFMNKKFIPLVSSPSMMKKEGKDDYYSENYKCEYLFIAKEDAEFISIFEDITSLGKLTKKRFDKEEMSINKDVIARLSLQTSNTYEIDYKPNVVVLPSDIYTYISDYCYFKDKDYSKLMYERNREEEHEFQDGCGLMSYKLAGIIKRNLDIDYTVDFAIIRQDITATKGLVVKVDFNKYFEDTYEKDIPNIFEKRKDGFYTLDYFNKMVNISKADLIITTNMAKWAKWWDGQEQIVEELKKEKYDKYRDILTNLYVSKINKKQPKEYSRTNYQVISNLNLTPLELEALSKETYSMYEKVVDGDINAIRLMLGDISNNDREELEAMDKLHYLLQSTEDALKIPCVQKMIMGMVRKKIAELQEGKFFVKGNYKYASTCPITFMDWIMTRKISDNGLGINQFYIPQETGKRVMARSPLNSFSEIHKFTITKNNLLEEYTGKLTNELIFYNQKDNRLALNSGQDTDGDSNLVMQSDIIYNSVIAPEDGYNFLNLQDKKDDAVKLPYTKENEYYSVVMAAGNQIGSISNLGIKICTQATELGYKYAKTDKVFTYKYLRKKYDEEHEQFYLDNISEIKYLEGTKSQLSDKYRIIDEFTYMLKQEDLDDIEFEIQNLEKEAYQYESIIRKKKYEYFTETMEKLISKGEFISVENLEEQEIKDIITKQFYKNKRLSYWALELQMISIDSPKTLKKIDNDTKKLLKESLVEEFNPNFRKYTTKYEDRSRVYSRTHSVLNLHSNRIVNTLLKKYYEVKEKVSKGDRVTVLHNILSNIVPTKNTEIVSEMIKNIFEKWRSSAEDIRIKFNDNIPKKSDELKKNNLDASKSIIELTDKYGITTTASSLLIASKSSKSDTRSKFIIDCCFNVVQAILDAYYTDITSYIEDPNGVYHYKFKDYSKIKTQRKKQDMQLLENLQNEIRLAETILIKFRPVDLDNKVVITKNNGEFFINNEQIYNNKVTGAKKNIYDLLENYMKDKDELEVNLKDIEIKPSYISAYIVC</sequence>
<dbReference type="RefSeq" id="WP_084114003.1">
    <property type="nucleotide sequence ID" value="NZ_FWXH01000002.1"/>
</dbReference>
<name>A0A1W1X657_9CLOT</name>
<gene>
    <name evidence="3" type="ORF">SAMN02745134_00823</name>
</gene>
<evidence type="ECO:0000313" key="3">
    <source>
        <dbReference type="EMBL" id="SMC19412.1"/>
    </source>
</evidence>
<dbReference type="Proteomes" id="UP000192468">
    <property type="component" value="Unassembled WGS sequence"/>
</dbReference>
<dbReference type="EMBL" id="FWXH01000002">
    <property type="protein sequence ID" value="SMC19412.1"/>
    <property type="molecule type" value="Genomic_DNA"/>
</dbReference>
<dbReference type="STRING" id="1121291.SAMN02745134_00823"/>
<proteinExistence type="predicted"/>
<protein>
    <submittedName>
        <fullName evidence="3">RNA dependent RNA polymerase</fullName>
    </submittedName>
</protein>
<feature type="domain" description="RDRP core" evidence="2">
    <location>
        <begin position="71"/>
        <end position="614"/>
    </location>
</feature>
<keyword evidence="1" id="KW-0175">Coiled coil</keyword>
<dbReference type="OrthoDB" id="1907802at2"/>
<organism evidence="3 4">
    <name type="scientific">Clostridium acidisoli DSM 12555</name>
    <dbReference type="NCBI Taxonomy" id="1121291"/>
    <lineage>
        <taxon>Bacteria</taxon>
        <taxon>Bacillati</taxon>
        <taxon>Bacillota</taxon>
        <taxon>Clostridia</taxon>
        <taxon>Eubacteriales</taxon>
        <taxon>Clostridiaceae</taxon>
        <taxon>Clostridium</taxon>
    </lineage>
</organism>
<dbReference type="Pfam" id="PF05183">
    <property type="entry name" value="RdRP"/>
    <property type="match status" value="1"/>
</dbReference>
<evidence type="ECO:0000259" key="2">
    <source>
        <dbReference type="Pfam" id="PF05183"/>
    </source>
</evidence>
<feature type="coiled-coil region" evidence="1">
    <location>
        <begin position="1039"/>
        <end position="1066"/>
    </location>
</feature>
<evidence type="ECO:0000256" key="1">
    <source>
        <dbReference type="SAM" id="Coils"/>
    </source>
</evidence>
<dbReference type="GO" id="GO:0003968">
    <property type="term" value="F:RNA-directed RNA polymerase activity"/>
    <property type="evidence" value="ECO:0007669"/>
    <property type="project" value="InterPro"/>
</dbReference>
<reference evidence="3 4" key="1">
    <citation type="submission" date="2017-04" db="EMBL/GenBank/DDBJ databases">
        <authorList>
            <person name="Afonso C.L."/>
            <person name="Miller P.J."/>
            <person name="Scott M.A."/>
            <person name="Spackman E."/>
            <person name="Goraichik I."/>
            <person name="Dimitrov K.M."/>
            <person name="Suarez D.L."/>
            <person name="Swayne D.E."/>
        </authorList>
    </citation>
    <scope>NUCLEOTIDE SEQUENCE [LARGE SCALE GENOMIC DNA]</scope>
    <source>
        <strain evidence="3 4">DSM 12555</strain>
    </source>
</reference>
<feature type="coiled-coil region" evidence="1">
    <location>
        <begin position="677"/>
        <end position="704"/>
    </location>
</feature>
<dbReference type="InterPro" id="IPR057596">
    <property type="entry name" value="RDRP_core"/>
</dbReference>
<keyword evidence="4" id="KW-1185">Reference proteome</keyword>
<dbReference type="AlphaFoldDB" id="A0A1W1X657"/>
<accession>A0A1W1X657</accession>